<sequence>MFWKCLKIGSFKPKKQSCRKLECFLFFVFCSNYLLLIFFSLPDAWGEPISTCGSVGELIWYKCDWYAVGDGSD</sequence>
<dbReference type="AlphaFoldDB" id="A0AAX6ES30"/>
<dbReference type="EMBL" id="JANAVB010011281">
    <property type="protein sequence ID" value="KAJ6837683.1"/>
    <property type="molecule type" value="Genomic_DNA"/>
</dbReference>
<evidence type="ECO:0000256" key="1">
    <source>
        <dbReference type="SAM" id="Phobius"/>
    </source>
</evidence>
<dbReference type="EMBL" id="JANAVB010000741">
    <property type="protein sequence ID" value="KAJ6853422.1"/>
    <property type="molecule type" value="Genomic_DNA"/>
</dbReference>
<evidence type="ECO:0000313" key="4">
    <source>
        <dbReference type="EMBL" id="KAJ6853422.1"/>
    </source>
</evidence>
<evidence type="ECO:0000313" key="3">
    <source>
        <dbReference type="EMBL" id="KAJ6837683.1"/>
    </source>
</evidence>
<evidence type="ECO:0000313" key="5">
    <source>
        <dbReference type="Proteomes" id="UP001140949"/>
    </source>
</evidence>
<keyword evidence="1" id="KW-1133">Transmembrane helix</keyword>
<proteinExistence type="predicted"/>
<name>A0AAX6ES30_IRIPA</name>
<reference evidence="2" key="2">
    <citation type="submission" date="2023-04" db="EMBL/GenBank/DDBJ databases">
        <authorList>
            <person name="Bruccoleri R.E."/>
            <person name="Oakeley E.J."/>
            <person name="Faust A.-M."/>
            <person name="Dessus-Babus S."/>
            <person name="Altorfer M."/>
            <person name="Burckhardt D."/>
            <person name="Oertli M."/>
            <person name="Naumann U."/>
            <person name="Petersen F."/>
            <person name="Wong J."/>
        </authorList>
    </citation>
    <scope>NUCLEOTIDE SEQUENCE</scope>
    <source>
        <strain evidence="2">GSM-AAB239-AS_SAM_17_03QT</strain>
        <tissue evidence="2">Leaf</tissue>
    </source>
</reference>
<keyword evidence="1" id="KW-0472">Membrane</keyword>
<comment type="caution">
    <text evidence="2">The sequence shown here is derived from an EMBL/GenBank/DDBJ whole genome shotgun (WGS) entry which is preliminary data.</text>
</comment>
<keyword evidence="5" id="KW-1185">Reference proteome</keyword>
<keyword evidence="1" id="KW-0812">Transmembrane</keyword>
<protein>
    <submittedName>
        <fullName evidence="2">Polyadenylate-binding protein 2-like</fullName>
    </submittedName>
</protein>
<dbReference type="EMBL" id="JANAVB010034417">
    <property type="protein sequence ID" value="KAJ6806890.1"/>
    <property type="molecule type" value="Genomic_DNA"/>
</dbReference>
<evidence type="ECO:0000313" key="2">
    <source>
        <dbReference type="EMBL" id="KAJ6806890.1"/>
    </source>
</evidence>
<reference evidence="2" key="1">
    <citation type="journal article" date="2023" name="GigaByte">
        <title>Genome assembly of the bearded iris, Iris pallida Lam.</title>
        <authorList>
            <person name="Bruccoleri R.E."/>
            <person name="Oakeley E.J."/>
            <person name="Faust A.M.E."/>
            <person name="Altorfer M."/>
            <person name="Dessus-Babus S."/>
            <person name="Burckhardt D."/>
            <person name="Oertli M."/>
            <person name="Naumann U."/>
            <person name="Petersen F."/>
            <person name="Wong J."/>
        </authorList>
    </citation>
    <scope>NUCLEOTIDE SEQUENCE</scope>
    <source>
        <strain evidence="2">GSM-AAB239-AS_SAM_17_03QT</strain>
    </source>
</reference>
<feature type="transmembrane region" description="Helical" evidence="1">
    <location>
        <begin position="21"/>
        <end position="41"/>
    </location>
</feature>
<accession>A0AAX6ES30</accession>
<organism evidence="2 5">
    <name type="scientific">Iris pallida</name>
    <name type="common">Sweet iris</name>
    <dbReference type="NCBI Taxonomy" id="29817"/>
    <lineage>
        <taxon>Eukaryota</taxon>
        <taxon>Viridiplantae</taxon>
        <taxon>Streptophyta</taxon>
        <taxon>Embryophyta</taxon>
        <taxon>Tracheophyta</taxon>
        <taxon>Spermatophyta</taxon>
        <taxon>Magnoliopsida</taxon>
        <taxon>Liliopsida</taxon>
        <taxon>Asparagales</taxon>
        <taxon>Iridaceae</taxon>
        <taxon>Iridoideae</taxon>
        <taxon>Irideae</taxon>
        <taxon>Iris</taxon>
    </lineage>
</organism>
<dbReference type="Proteomes" id="UP001140949">
    <property type="component" value="Unassembled WGS sequence"/>
</dbReference>
<gene>
    <name evidence="2" type="ORF">M6B38_106095</name>
    <name evidence="3" type="ORF">M6B38_119405</name>
    <name evidence="4" type="ORF">M6B38_250640</name>
</gene>